<dbReference type="Gene3D" id="2.60.120.260">
    <property type="entry name" value="Galactose-binding domain-like"/>
    <property type="match status" value="1"/>
</dbReference>
<dbReference type="InterPro" id="IPR032287">
    <property type="entry name" value="DUF4838"/>
</dbReference>
<sequence>MKTLGQFSKLAFCALLASSCLQAEAQVDLVRGGKTKSVIILQDDTRENRTAANILQLFVGRISGADIPVVANRKVKKGDILIGGQAPAGVKEDGYALSTAGGILKISGEANGVVYGAVSLLEDYLGVDYWGENEYSLKQSADISLPMIEKVDNPAFRYRQSQCYAMRSDSIYKWWNRLEEPQETFAAGYWVHTFDKLLPAEVYGEKHPEYYAYFNGKRHPGKASQWCLTNPDVFEIVSQRIDSIFKANPDKKLICVSQNDGNYTNCTCENCRKIDEEEGALSGSMIYFLNKLAARFPDKEFATLAYLYTMNPPKHIKPLPNVTVMLCDIDCEREVSLTENASGRQFMKALEGWSQISDNLFVWDYGINFDNYLSPFPNFHILQDNIRTFRDHHVKMHFSQIAGSWCGDFAELRAYLVAKLMWNPDADVDKLMKHFLNGYYGAAGDYLYRYIKVMEGALLGSGLRLWIYDSPVSHKNGMLRPALMKRYQQLFDEAEASVSNDSVLLERVKRSRLPLLYSELELLRTEQEKDFTAVVQKLDYFEKEVERMGDPALNERNNHAMDYCKLYRERYLPRKEVNLAKGAKVTWLEKPHDRYMKLGETALTDGLFGGSSFVESWVGWEGTDGAFVLDMGEVKEVRSIETDFLHQIGQWILFPLSVSYSYSTDGKEYHLWKTIDMPEERSGMVLFRGVKADSEVPLQARYLKVEVTGTKVCPHWHYGVGHPSWFFIDEVTVQ</sequence>
<dbReference type="GO" id="GO:0005975">
    <property type="term" value="P:carbohydrate metabolic process"/>
    <property type="evidence" value="ECO:0007669"/>
    <property type="project" value="UniProtKB-ARBA"/>
</dbReference>
<dbReference type="SUPFAM" id="SSF55545">
    <property type="entry name" value="beta-N-acetylhexosaminidase-like domain"/>
    <property type="match status" value="1"/>
</dbReference>
<feature type="chain" id="PRO_5019096180" evidence="2">
    <location>
        <begin position="26"/>
        <end position="734"/>
    </location>
</feature>
<organism evidence="3 4">
    <name type="scientific">Phocaeicola coprocola</name>
    <dbReference type="NCBI Taxonomy" id="310298"/>
    <lineage>
        <taxon>Bacteria</taxon>
        <taxon>Pseudomonadati</taxon>
        <taxon>Bacteroidota</taxon>
        <taxon>Bacteroidia</taxon>
        <taxon>Bacteroidales</taxon>
        <taxon>Bacteroidaceae</taxon>
        <taxon>Phocaeicola</taxon>
    </lineage>
</organism>
<feature type="signal peptide" evidence="2">
    <location>
        <begin position="1"/>
        <end position="25"/>
    </location>
</feature>
<dbReference type="InterPro" id="IPR029018">
    <property type="entry name" value="Hex-like_dom2"/>
</dbReference>
<dbReference type="PANTHER" id="PTHR47406:SF2">
    <property type="entry name" value="ALPHA GLUCURONIDASE N-TERMINAL DOMAIN-CONTAINING PROTEIN"/>
    <property type="match status" value="1"/>
</dbReference>
<dbReference type="PROSITE" id="PS51257">
    <property type="entry name" value="PROKAR_LIPOPROTEIN"/>
    <property type="match status" value="1"/>
</dbReference>
<gene>
    <name evidence="3" type="ORF">DWY20_10715</name>
</gene>
<evidence type="ECO:0000313" key="4">
    <source>
        <dbReference type="Proteomes" id="UP000285864"/>
    </source>
</evidence>
<dbReference type="Proteomes" id="UP000285864">
    <property type="component" value="Unassembled WGS sequence"/>
</dbReference>
<comment type="caution">
    <text evidence="3">The sequence shown here is derived from an EMBL/GenBank/DDBJ whole genome shotgun (WGS) entry which is preliminary data.</text>
</comment>
<dbReference type="AlphaFoldDB" id="A0A412GHC4"/>
<reference evidence="3 4" key="1">
    <citation type="submission" date="2018-08" db="EMBL/GenBank/DDBJ databases">
        <title>A genome reference for cultivated species of the human gut microbiota.</title>
        <authorList>
            <person name="Zou Y."/>
            <person name="Xue W."/>
            <person name="Luo G."/>
        </authorList>
    </citation>
    <scope>NUCLEOTIDE SEQUENCE [LARGE SCALE GENOMIC DNA]</scope>
    <source>
        <strain evidence="3 4">AF24-2</strain>
    </source>
</reference>
<evidence type="ECO:0000313" key="3">
    <source>
        <dbReference type="EMBL" id="RGR94158.1"/>
    </source>
</evidence>
<accession>A0A412GHC4</accession>
<keyword evidence="1" id="KW-0378">Hydrolase</keyword>
<name>A0A412GHC4_9BACT</name>
<proteinExistence type="predicted"/>
<evidence type="ECO:0000256" key="1">
    <source>
        <dbReference type="ARBA" id="ARBA00022801"/>
    </source>
</evidence>
<dbReference type="PANTHER" id="PTHR47406">
    <property type="entry name" value="COAGULATION FACTOR 5/8 TYPE, C-TERMINAL"/>
    <property type="match status" value="1"/>
</dbReference>
<dbReference type="Gene3D" id="3.30.379.10">
    <property type="entry name" value="Chitobiase/beta-hexosaminidase domain 2-like"/>
    <property type="match status" value="1"/>
</dbReference>
<dbReference type="Pfam" id="PF16126">
    <property type="entry name" value="DUF4838"/>
    <property type="match status" value="1"/>
</dbReference>
<keyword evidence="2" id="KW-0732">Signal</keyword>
<evidence type="ECO:0000256" key="2">
    <source>
        <dbReference type="SAM" id="SignalP"/>
    </source>
</evidence>
<dbReference type="EMBL" id="QRUU01000048">
    <property type="protein sequence ID" value="RGR94158.1"/>
    <property type="molecule type" value="Genomic_DNA"/>
</dbReference>
<protein>
    <submittedName>
        <fullName evidence="3">DUF4838 domain-containing protein</fullName>
    </submittedName>
</protein>
<keyword evidence="4" id="KW-1185">Reference proteome</keyword>
<dbReference type="GO" id="GO:0016787">
    <property type="term" value="F:hydrolase activity"/>
    <property type="evidence" value="ECO:0007669"/>
    <property type="project" value="UniProtKB-KW"/>
</dbReference>
<dbReference type="RefSeq" id="WP_118484911.1">
    <property type="nucleotide sequence ID" value="NZ_CAUELD010000051.1"/>
</dbReference>